<evidence type="ECO:0000313" key="1">
    <source>
        <dbReference type="EMBL" id="CDQ23344.1"/>
    </source>
</evidence>
<dbReference type="Proteomes" id="UP000028868">
    <property type="component" value="Unassembled WGS sequence"/>
</dbReference>
<dbReference type="SUPFAM" id="SSF81301">
    <property type="entry name" value="Nucleotidyltransferase"/>
    <property type="match status" value="1"/>
</dbReference>
<dbReference type="Pfam" id="PF04229">
    <property type="entry name" value="GrpB"/>
    <property type="match status" value="1"/>
</dbReference>
<evidence type="ECO:0000313" key="2">
    <source>
        <dbReference type="Proteomes" id="UP000028868"/>
    </source>
</evidence>
<dbReference type="PANTHER" id="PTHR34822">
    <property type="entry name" value="GRPB DOMAIN PROTEIN (AFU_ORTHOLOGUE AFUA_1G01530)"/>
    <property type="match status" value="1"/>
</dbReference>
<keyword evidence="1" id="KW-0808">Transferase</keyword>
<protein>
    <submittedName>
        <fullName evidence="1">Dephospho-CoA kinase/protein folding accessory domain-containing protein</fullName>
    </submittedName>
</protein>
<dbReference type="EMBL" id="CCDI010000001">
    <property type="protein sequence ID" value="CDQ23344.1"/>
    <property type="molecule type" value="Genomic_DNA"/>
</dbReference>
<dbReference type="AlphaFoldDB" id="A0A059NVH7"/>
<proteinExistence type="predicted"/>
<gene>
    <name evidence="1" type="ORF">BN983_01570</name>
</gene>
<name>A0A059NVH7_9BACI</name>
<dbReference type="GO" id="GO:0016301">
    <property type="term" value="F:kinase activity"/>
    <property type="evidence" value="ECO:0007669"/>
    <property type="project" value="UniProtKB-KW"/>
</dbReference>
<sequence length="170" mass="19934">MSNPVHLSPYQVEWKAIFAREKGSLLKTLGGESFPVEHIGSTSIPNLSAKPIIDILLGLENLNDYTLFIPRLARISYRYIPKPELHGRRFFKKATLSTGTIHLHVCEWRGREWEEKIAFRNYLRANKDIAMAYECLKRRLAEEYREERSMYTHQKAPFIQSVLEQIRKKS</sequence>
<reference evidence="2" key="1">
    <citation type="submission" date="2014-03" db="EMBL/GenBank/DDBJ databases">
        <authorList>
            <person name="Urmite Genomes U."/>
        </authorList>
    </citation>
    <scope>NUCLEOTIDE SEQUENCE [LARGE SCALE GENOMIC DNA]</scope>
    <source>
        <strain evidence="2">HD-03</strain>
    </source>
</reference>
<dbReference type="Gene3D" id="3.30.460.10">
    <property type="entry name" value="Beta Polymerase, domain 2"/>
    <property type="match status" value="1"/>
</dbReference>
<accession>A0A059NVH7</accession>
<dbReference type="InterPro" id="IPR043519">
    <property type="entry name" value="NT_sf"/>
</dbReference>
<reference evidence="1 2" key="2">
    <citation type="submission" date="2014-05" db="EMBL/GenBank/DDBJ databases">
        <title>Draft genome sequence of Halobacillus karajensis HK-03.</title>
        <authorList>
            <person name="Khelaifia S."/>
            <person name="Croce O."/>
            <person name="Lagier J.C."/>
            <person name="Raoult D."/>
        </authorList>
    </citation>
    <scope>NUCLEOTIDE SEQUENCE [LARGE SCALE GENOMIC DNA]</scope>
    <source>
        <strain evidence="1 2">HD-03</strain>
    </source>
</reference>
<dbReference type="RefSeq" id="WP_035507068.1">
    <property type="nucleotide sequence ID" value="NZ_CCDH010000001.1"/>
</dbReference>
<organism evidence="1 2">
    <name type="scientific">Halobacillus karajensis</name>
    <dbReference type="NCBI Taxonomy" id="195088"/>
    <lineage>
        <taxon>Bacteria</taxon>
        <taxon>Bacillati</taxon>
        <taxon>Bacillota</taxon>
        <taxon>Bacilli</taxon>
        <taxon>Bacillales</taxon>
        <taxon>Bacillaceae</taxon>
        <taxon>Halobacillus</taxon>
    </lineage>
</organism>
<dbReference type="InterPro" id="IPR007344">
    <property type="entry name" value="GrpB/CoaE"/>
</dbReference>
<keyword evidence="1" id="KW-0418">Kinase</keyword>
<keyword evidence="2" id="KW-1185">Reference proteome</keyword>
<comment type="caution">
    <text evidence="1">The sequence shown here is derived from an EMBL/GenBank/DDBJ whole genome shotgun (WGS) entry which is preliminary data.</text>
</comment>
<dbReference type="PANTHER" id="PTHR34822:SF1">
    <property type="entry name" value="GRPB FAMILY PROTEIN"/>
    <property type="match status" value="1"/>
</dbReference>